<dbReference type="Gene3D" id="3.90.1150.10">
    <property type="entry name" value="Aspartate Aminotransferase, domain 1"/>
    <property type="match status" value="1"/>
</dbReference>
<keyword evidence="5" id="KW-1185">Reference proteome</keyword>
<gene>
    <name evidence="4" type="ORF">CC1G_12130</name>
</gene>
<organism evidence="4 5">
    <name type="scientific">Coprinopsis cinerea (strain Okayama-7 / 130 / ATCC MYA-4618 / FGSC 9003)</name>
    <name type="common">Inky cap fungus</name>
    <name type="synonym">Hormographiella aspergillata</name>
    <dbReference type="NCBI Taxonomy" id="240176"/>
    <lineage>
        <taxon>Eukaryota</taxon>
        <taxon>Fungi</taxon>
        <taxon>Dikarya</taxon>
        <taxon>Basidiomycota</taxon>
        <taxon>Agaricomycotina</taxon>
        <taxon>Agaricomycetes</taxon>
        <taxon>Agaricomycetidae</taxon>
        <taxon>Agaricales</taxon>
        <taxon>Agaricineae</taxon>
        <taxon>Psathyrellaceae</taxon>
        <taxon>Coprinopsis</taxon>
    </lineage>
</organism>
<dbReference type="EMBL" id="AACS02000004">
    <property type="protein sequence ID" value="EAU81749.2"/>
    <property type="molecule type" value="Genomic_DNA"/>
</dbReference>
<dbReference type="InterPro" id="IPR004839">
    <property type="entry name" value="Aminotransferase_I/II_large"/>
</dbReference>
<dbReference type="HOGENOM" id="CLU_506229_0_0_1"/>
<feature type="region of interest" description="Disordered" evidence="2">
    <location>
        <begin position="504"/>
        <end position="526"/>
    </location>
</feature>
<evidence type="ECO:0000256" key="2">
    <source>
        <dbReference type="SAM" id="MobiDB-lite"/>
    </source>
</evidence>
<dbReference type="SUPFAM" id="SSF53383">
    <property type="entry name" value="PLP-dependent transferases"/>
    <property type="match status" value="1"/>
</dbReference>
<dbReference type="OMA" id="HIAQKCL"/>
<keyword evidence="4" id="KW-0032">Aminotransferase</keyword>
<proteinExistence type="predicted"/>
<protein>
    <submittedName>
        <fullName evidence="4">Aminotransferase</fullName>
    </submittedName>
</protein>
<sequence>MTSTNQSSVKASANAPTLSKYGQQRLVDGEKMYHVQKHMGDAYHPERNPKDFTYGSSLYGSTPLRHALSHVFNKYFSPHIPVMPDHLILGSGLLSVISQLARALIDPPRLGAGGEVLGGGGGGEVLEAAGGALMLVTPYYHGFDLSLSTQFGIPVVGVDVPLSSMFTPSEVSVYLTKAFLREKERGVKVQAVLLCNPHNPLGRCYPKEVVEAYLAFCEKWNLHLVSDEIYALSRFESGDVGEPEGFRSILSFDLSSITVPSAMCSTGDSPSPDSDLNSNSNSNLNDDPPNTNADADTKPTTIAINPNRVHMIYGMSKDFNCNGFRAGVLFSYNKDLLKSMLATSLFMLVSAPAARLWEVLLDDRPGSAPSSGSSGSTSTITSTSASTSNPNSTTNCTPKSSSNLDSSFTHSNSKHSNMNSENDTATPKSTLEWFIDRNTHLLQRAYEHVASWLKFHRVPYIPSNAGHFVMVDFGRVVFTREGLKGNRKLAGALGVDAYGLVGGKEKGSDDGKDHGGDGSKVRRPLFNPRPVLYDFSFK</sequence>
<evidence type="ECO:0000313" key="4">
    <source>
        <dbReference type="EMBL" id="EAU81749.2"/>
    </source>
</evidence>
<feature type="region of interest" description="Disordered" evidence="2">
    <location>
        <begin position="263"/>
        <end position="301"/>
    </location>
</feature>
<dbReference type="Pfam" id="PF00155">
    <property type="entry name" value="Aminotran_1_2"/>
    <property type="match status" value="2"/>
</dbReference>
<comment type="caution">
    <text evidence="4">The sequence shown here is derived from an EMBL/GenBank/DDBJ whole genome shotgun (WGS) entry which is preliminary data.</text>
</comment>
<dbReference type="STRING" id="240176.A8PAZ5"/>
<dbReference type="InterPro" id="IPR015422">
    <property type="entry name" value="PyrdxlP-dep_Trfase_small"/>
</dbReference>
<dbReference type="Gene3D" id="3.40.640.10">
    <property type="entry name" value="Type I PLP-dependent aspartate aminotransferase-like (Major domain)"/>
    <property type="match status" value="1"/>
</dbReference>
<dbReference type="VEuPathDB" id="FungiDB:CC1G_12130"/>
<dbReference type="InterPro" id="IPR050478">
    <property type="entry name" value="Ethylene_sulfur-biosynth"/>
</dbReference>
<keyword evidence="4" id="KW-0808">Transferase</keyword>
<dbReference type="RefSeq" id="XP_001840076.2">
    <property type="nucleotide sequence ID" value="XM_001840024.2"/>
</dbReference>
<dbReference type="GeneID" id="6016699"/>
<dbReference type="InParanoid" id="A8PAZ5"/>
<dbReference type="PANTHER" id="PTHR43795">
    <property type="entry name" value="BIFUNCTIONAL ASPARTATE AMINOTRANSFERASE AND GLUTAMATE/ASPARTATE-PREPHENATE AMINOTRANSFERASE-RELATED"/>
    <property type="match status" value="1"/>
</dbReference>
<dbReference type="GO" id="GO:0030170">
    <property type="term" value="F:pyridoxal phosphate binding"/>
    <property type="evidence" value="ECO:0007669"/>
    <property type="project" value="InterPro"/>
</dbReference>
<dbReference type="AlphaFoldDB" id="A8PAZ5"/>
<dbReference type="PANTHER" id="PTHR43795:SF39">
    <property type="entry name" value="AMINOTRANSFERASE CLASS I_CLASSII DOMAIN-CONTAINING PROTEIN"/>
    <property type="match status" value="1"/>
</dbReference>
<dbReference type="Proteomes" id="UP000001861">
    <property type="component" value="Unassembled WGS sequence"/>
</dbReference>
<dbReference type="KEGG" id="cci:CC1G_12130"/>
<dbReference type="OrthoDB" id="7042322at2759"/>
<name>A8PAZ5_COPC7</name>
<dbReference type="InterPro" id="IPR015421">
    <property type="entry name" value="PyrdxlP-dep_Trfase_major"/>
</dbReference>
<evidence type="ECO:0000259" key="3">
    <source>
        <dbReference type="Pfam" id="PF00155"/>
    </source>
</evidence>
<feature type="compositionally biased region" description="Low complexity" evidence="2">
    <location>
        <begin position="366"/>
        <end position="403"/>
    </location>
</feature>
<reference evidence="4 5" key="1">
    <citation type="journal article" date="2010" name="Proc. Natl. Acad. Sci. U.S.A.">
        <title>Insights into evolution of multicellular fungi from the assembled chromosomes of the mushroom Coprinopsis cinerea (Coprinus cinereus).</title>
        <authorList>
            <person name="Stajich J.E."/>
            <person name="Wilke S.K."/>
            <person name="Ahren D."/>
            <person name="Au C.H."/>
            <person name="Birren B.W."/>
            <person name="Borodovsky M."/>
            <person name="Burns C."/>
            <person name="Canback B."/>
            <person name="Casselton L.A."/>
            <person name="Cheng C.K."/>
            <person name="Deng J."/>
            <person name="Dietrich F.S."/>
            <person name="Fargo D.C."/>
            <person name="Farman M.L."/>
            <person name="Gathman A.C."/>
            <person name="Goldberg J."/>
            <person name="Guigo R."/>
            <person name="Hoegger P.J."/>
            <person name="Hooker J.B."/>
            <person name="Huggins A."/>
            <person name="James T.Y."/>
            <person name="Kamada T."/>
            <person name="Kilaru S."/>
            <person name="Kodira C."/>
            <person name="Kues U."/>
            <person name="Kupfer D."/>
            <person name="Kwan H.S."/>
            <person name="Lomsadze A."/>
            <person name="Li W."/>
            <person name="Lilly W.W."/>
            <person name="Ma L.J."/>
            <person name="Mackey A.J."/>
            <person name="Manning G."/>
            <person name="Martin F."/>
            <person name="Muraguchi H."/>
            <person name="Natvig D.O."/>
            <person name="Palmerini H."/>
            <person name="Ramesh M.A."/>
            <person name="Rehmeyer C.J."/>
            <person name="Roe B.A."/>
            <person name="Shenoy N."/>
            <person name="Stanke M."/>
            <person name="Ter-Hovhannisyan V."/>
            <person name="Tunlid A."/>
            <person name="Velagapudi R."/>
            <person name="Vision T.J."/>
            <person name="Zeng Q."/>
            <person name="Zolan M.E."/>
            <person name="Pukkila P.J."/>
        </authorList>
    </citation>
    <scope>NUCLEOTIDE SEQUENCE [LARGE SCALE GENOMIC DNA]</scope>
    <source>
        <strain evidence="5">Okayama-7 / 130 / ATCC MYA-4618 / FGSC 9003</strain>
    </source>
</reference>
<feature type="domain" description="Aminotransferase class I/classII large" evidence="3">
    <location>
        <begin position="181"/>
        <end position="236"/>
    </location>
</feature>
<feature type="compositionally biased region" description="Polar residues" evidence="2">
    <location>
        <begin position="404"/>
        <end position="426"/>
    </location>
</feature>
<dbReference type="GO" id="GO:0008483">
    <property type="term" value="F:transaminase activity"/>
    <property type="evidence" value="ECO:0007669"/>
    <property type="project" value="UniProtKB-KW"/>
</dbReference>
<evidence type="ECO:0000256" key="1">
    <source>
        <dbReference type="ARBA" id="ARBA00022898"/>
    </source>
</evidence>
<feature type="domain" description="Aminotransferase class I/classII large" evidence="3">
    <location>
        <begin position="305"/>
        <end position="365"/>
    </location>
</feature>
<feature type="compositionally biased region" description="Low complexity" evidence="2">
    <location>
        <begin position="268"/>
        <end position="294"/>
    </location>
</feature>
<evidence type="ECO:0000313" key="5">
    <source>
        <dbReference type="Proteomes" id="UP000001861"/>
    </source>
</evidence>
<dbReference type="eggNOG" id="KOG0256">
    <property type="taxonomic scope" value="Eukaryota"/>
</dbReference>
<dbReference type="CDD" id="cd00609">
    <property type="entry name" value="AAT_like"/>
    <property type="match status" value="1"/>
</dbReference>
<feature type="compositionally biased region" description="Basic and acidic residues" evidence="2">
    <location>
        <begin position="504"/>
        <end position="520"/>
    </location>
</feature>
<feature type="region of interest" description="Disordered" evidence="2">
    <location>
        <begin position="365"/>
        <end position="426"/>
    </location>
</feature>
<dbReference type="GO" id="GO:0006520">
    <property type="term" value="P:amino acid metabolic process"/>
    <property type="evidence" value="ECO:0007669"/>
    <property type="project" value="TreeGrafter"/>
</dbReference>
<dbReference type="InterPro" id="IPR015424">
    <property type="entry name" value="PyrdxlP-dep_Trfase"/>
</dbReference>
<accession>A8PAZ5</accession>
<keyword evidence="1" id="KW-0663">Pyridoxal phosphate</keyword>